<dbReference type="Gene3D" id="2.40.30.40">
    <property type="entry name" value="Peptidase M42, domain 2"/>
    <property type="match status" value="1"/>
</dbReference>
<dbReference type="Proteomes" id="UP001154095">
    <property type="component" value="Chromosome"/>
</dbReference>
<dbReference type="GO" id="GO:0004177">
    <property type="term" value="F:aminopeptidase activity"/>
    <property type="evidence" value="ECO:0007669"/>
    <property type="project" value="UniProtKB-UniRule"/>
</dbReference>
<dbReference type="PANTHER" id="PTHR32481">
    <property type="entry name" value="AMINOPEPTIDASE"/>
    <property type="match status" value="1"/>
</dbReference>
<evidence type="ECO:0000256" key="1">
    <source>
        <dbReference type="ARBA" id="ARBA00006272"/>
    </source>
</evidence>
<evidence type="ECO:0000256" key="2">
    <source>
        <dbReference type="ARBA" id="ARBA00022438"/>
    </source>
</evidence>
<evidence type="ECO:0000256" key="3">
    <source>
        <dbReference type="ARBA" id="ARBA00022670"/>
    </source>
</evidence>
<evidence type="ECO:0000313" key="11">
    <source>
        <dbReference type="Proteomes" id="UP001154111"/>
    </source>
</evidence>
<dbReference type="EC" id="3.4.11.-" evidence="9"/>
<evidence type="ECO:0000256" key="7">
    <source>
        <dbReference type="PIRSR" id="PIRSR001123-2"/>
    </source>
</evidence>
<feature type="binding site" evidence="7">
    <location>
        <position position="213"/>
    </location>
    <ligand>
        <name>Zn(2+)</name>
        <dbReference type="ChEBI" id="CHEBI:29105"/>
        <label>1</label>
    </ligand>
</feature>
<protein>
    <submittedName>
        <fullName evidence="9">M42 glutamyl aminopeptidase</fullName>
        <ecNumber evidence="9">3.4.11.-</ecNumber>
    </submittedName>
</protein>
<dbReference type="AlphaFoldDB" id="A0AAU9VIQ2"/>
<evidence type="ECO:0000256" key="4">
    <source>
        <dbReference type="ARBA" id="ARBA00022723"/>
    </source>
</evidence>
<reference evidence="9" key="1">
    <citation type="submission" date="2022-04" db="EMBL/GenBank/DDBJ databases">
        <authorList>
            <person name="Forde T."/>
        </authorList>
    </citation>
    <scope>NUCLEOTIDE SEQUENCE</scope>
    <source>
        <strain evidence="9">A18Y016a</strain>
        <strain evidence="8">A18Y020d</strain>
    </source>
</reference>
<dbReference type="SUPFAM" id="SSF53187">
    <property type="entry name" value="Zn-dependent exopeptidases"/>
    <property type="match status" value="1"/>
</dbReference>
<keyword evidence="2 9" id="KW-0031">Aminopeptidase</keyword>
<proteinExistence type="inferred from homology"/>
<dbReference type="GO" id="GO:0046872">
    <property type="term" value="F:metal ion binding"/>
    <property type="evidence" value="ECO:0007669"/>
    <property type="project" value="UniProtKB-UniRule"/>
</dbReference>
<dbReference type="InterPro" id="IPR023367">
    <property type="entry name" value="Peptidase_M42_dom2"/>
</dbReference>
<dbReference type="SUPFAM" id="SSF101821">
    <property type="entry name" value="Aminopeptidase/glucanase lid domain"/>
    <property type="match status" value="1"/>
</dbReference>
<keyword evidence="10" id="KW-1185">Reference proteome</keyword>
<dbReference type="GO" id="GO:0006508">
    <property type="term" value="P:proteolysis"/>
    <property type="evidence" value="ECO:0007669"/>
    <property type="project" value="UniProtKB-KW"/>
</dbReference>
<keyword evidence="5 9" id="KW-0378">Hydrolase</keyword>
<dbReference type="EMBL" id="OW659477">
    <property type="protein sequence ID" value="CAH2762134.1"/>
    <property type="molecule type" value="Genomic_DNA"/>
</dbReference>
<evidence type="ECO:0000256" key="5">
    <source>
        <dbReference type="ARBA" id="ARBA00022801"/>
    </source>
</evidence>
<comment type="similarity">
    <text evidence="1 6">Belongs to the peptidase M42 family.</text>
</comment>
<organism evidence="9 11">
    <name type="scientific">Erysipelothrix amsterdamensis</name>
    <dbReference type="NCBI Taxonomy" id="2929157"/>
    <lineage>
        <taxon>Bacteria</taxon>
        <taxon>Bacillati</taxon>
        <taxon>Bacillota</taxon>
        <taxon>Erysipelotrichia</taxon>
        <taxon>Erysipelotrichales</taxon>
        <taxon>Erysipelotrichaceae</taxon>
        <taxon>Erysipelothrix</taxon>
    </lineage>
</organism>
<evidence type="ECO:0000313" key="9">
    <source>
        <dbReference type="EMBL" id="CAH2762134.1"/>
    </source>
</evidence>
<dbReference type="Proteomes" id="UP001154111">
    <property type="component" value="Chromosome"/>
</dbReference>
<keyword evidence="3" id="KW-0645">Protease</keyword>
<evidence type="ECO:0000256" key="6">
    <source>
        <dbReference type="PIRNR" id="PIRNR001123"/>
    </source>
</evidence>
<dbReference type="InterPro" id="IPR051464">
    <property type="entry name" value="Peptidase_M42_aminopept"/>
</dbReference>
<gene>
    <name evidence="9" type="primary">ysdC_3</name>
    <name evidence="9" type="ORF">ERYAMS2_01051</name>
    <name evidence="8" type="ORF">ERYAMS_00758</name>
</gene>
<dbReference type="RefSeq" id="WP_254006382.1">
    <property type="nucleotide sequence ID" value="NZ_OW659477.1"/>
</dbReference>
<evidence type="ECO:0000313" key="8">
    <source>
        <dbReference type="EMBL" id="CAH2762110.1"/>
    </source>
</evidence>
<name>A0AAU9VIQ2_9FIRM</name>
<dbReference type="InterPro" id="IPR008007">
    <property type="entry name" value="Peptidase_M42"/>
</dbReference>
<sequence>MNRLQELCALPGVSGDEKEIRDYLYNFYIDKNLGIIEDRLGSVFGVKKGNSDYNVMISSNMDESGLMISQINDNGSMEFIVVGLYMKAWLNDQYVTLLDRHHKRLSGIVLRKGDDFVIDAGFKTKEEAEVAGVLVGNFVIVTPRFELLNQSVAANNLSNRAGIEVGLKLLESLENKNLNFNLNVGGISHSVVGQRGAITATTSVHPDLAIVVDAAYVESWDDKDIFIRSFDKSLLPSQILKQDLYEAAKACGFMPQAHLTDLPTDGSFIHKSLSGTPTIVVVIPLKYKDSIYNVIDTQYLDNITTVLNHYLTTLNSKRIVETQNCRGTRHE</sequence>
<dbReference type="PANTHER" id="PTHR32481:SF0">
    <property type="entry name" value="AMINOPEPTIDASE YPDE-RELATED"/>
    <property type="match status" value="1"/>
</dbReference>
<dbReference type="PIRSF" id="PIRSF001123">
    <property type="entry name" value="PepA_GA"/>
    <property type="match status" value="1"/>
</dbReference>
<keyword evidence="4 7" id="KW-0479">Metal-binding</keyword>
<dbReference type="EMBL" id="OW659496">
    <property type="protein sequence ID" value="CAH2762110.1"/>
    <property type="molecule type" value="Genomic_DNA"/>
</dbReference>
<dbReference type="Pfam" id="PF05343">
    <property type="entry name" value="Peptidase_M42"/>
    <property type="match status" value="1"/>
</dbReference>
<dbReference type="Gene3D" id="3.40.630.10">
    <property type="entry name" value="Zn peptidases"/>
    <property type="match status" value="1"/>
</dbReference>
<comment type="cofactor">
    <cofactor evidence="7">
        <name>a divalent metal cation</name>
        <dbReference type="ChEBI" id="CHEBI:60240"/>
    </cofactor>
    <text evidence="7">Binds 2 divalent metal cations per subunit.</text>
</comment>
<accession>A0AAU9VIQ2</accession>
<evidence type="ECO:0000313" key="10">
    <source>
        <dbReference type="Proteomes" id="UP001154095"/>
    </source>
</evidence>